<accession>A0ABU2ELX5</accession>
<dbReference type="Proteomes" id="UP001246576">
    <property type="component" value="Unassembled WGS sequence"/>
</dbReference>
<protein>
    <submittedName>
        <fullName evidence="1">Uncharacterized protein</fullName>
    </submittedName>
</protein>
<dbReference type="EMBL" id="JAVLSJ010000006">
    <property type="protein sequence ID" value="MDR9849150.1"/>
    <property type="molecule type" value="Genomic_DNA"/>
</dbReference>
<dbReference type="SUPFAM" id="SSF51120">
    <property type="entry name" value="beta-Roll"/>
    <property type="match status" value="1"/>
</dbReference>
<sequence length="662" mass="68206">MILNQEALGNGGLAVRAPPQSKVEVTFIGHDAQGKEVRVKLPVSTADSSGIAVLRPNEAAIELLKQVTREQPVTAQVAVSDGDNSRSANNLWQGNADVRIDIKTPPGLTDFASNKIMLANDSFYTGGEGNDPLRTTPQGNDDLLTSDAAVRVVLGNAIKPSERLQFAVATATAPLSFPAVLTKSEEAIPALPAGFTAATLLSALRGISAEWGGKGVTGDGNTSIGSLKSYQMFDKLGASTTFSLLQQGSSLDTLGAWLRLGLKPAATAGLNNVALEMLGGFKRNSVDQYKVNPDMETGLSDVGLANIGLLYQLSVANTSSRPVIRVRFDSSNNVAGNVIELYEGGRLVGSKTLVASDLGGGPKEVDVAVFQSLSAGKHDLEVRYTDTGGNSVNSNLSVNVAPGGAPVTLSDLGVRGNKQSASEAQSLGQSGASYAVISDADTSFASGHGNQGPVFVGTVGGGSATDRYLVTIQMGGKVVAFEDVGAGSFAIGIPAGVLPPGYYQDLSISATVLTPGARLGQTTSMQGLKLGWYWAAQAGTSIVGGNGNDELVLGAAADPEIVGGIRVQTGAGDDRITVGSFGKTSGLKATVTDFTVGMDRVKVFGQILNQDFVKNYVTASDLNGSTQLQIDLDGAGAGKLYYHLTLQGVQYNPSTIGSIFGV</sequence>
<gene>
    <name evidence="1" type="ORF">RI048_13040</name>
</gene>
<dbReference type="RefSeq" id="WP_310840023.1">
    <property type="nucleotide sequence ID" value="NZ_JAVLSJ010000006.1"/>
</dbReference>
<reference evidence="1" key="1">
    <citation type="submission" date="2023-09" db="EMBL/GenBank/DDBJ databases">
        <title>Description of first Herbaspirillum huttiense subsp. nephrolepsisexaltata and Herbaspirillum huttiense subsp. lycopersicon.</title>
        <authorList>
            <person name="Poudel M."/>
            <person name="Sharma A."/>
            <person name="Goss E."/>
            <person name="Tapia J.H."/>
            <person name="Harmon C.M."/>
            <person name="Jones J.B."/>
        </authorList>
    </citation>
    <scope>NUCLEOTIDE SEQUENCE</scope>
    <source>
        <strain evidence="1">SE1</strain>
    </source>
</reference>
<comment type="caution">
    <text evidence="1">The sequence shown here is derived from an EMBL/GenBank/DDBJ whole genome shotgun (WGS) entry which is preliminary data.</text>
</comment>
<evidence type="ECO:0000313" key="1">
    <source>
        <dbReference type="EMBL" id="MDR9849150.1"/>
    </source>
</evidence>
<dbReference type="InterPro" id="IPR011049">
    <property type="entry name" value="Serralysin-like_metalloprot_C"/>
</dbReference>
<organism evidence="1 2">
    <name type="scientific">Herbaspirillum huttiense subsp. lycopersici</name>
    <dbReference type="NCBI Taxonomy" id="3074428"/>
    <lineage>
        <taxon>Bacteria</taxon>
        <taxon>Pseudomonadati</taxon>
        <taxon>Pseudomonadota</taxon>
        <taxon>Betaproteobacteria</taxon>
        <taxon>Burkholderiales</taxon>
        <taxon>Oxalobacteraceae</taxon>
        <taxon>Herbaspirillum</taxon>
    </lineage>
</organism>
<proteinExistence type="predicted"/>
<keyword evidence="2" id="KW-1185">Reference proteome</keyword>
<evidence type="ECO:0000313" key="2">
    <source>
        <dbReference type="Proteomes" id="UP001246576"/>
    </source>
</evidence>
<name>A0ABU2ELX5_9BURK</name>